<proteinExistence type="predicted"/>
<protein>
    <submittedName>
        <fullName evidence="2">Uncharacterized protein YqgC (DUF456 family)</fullName>
    </submittedName>
</protein>
<dbReference type="RefSeq" id="WP_184595851.1">
    <property type="nucleotide sequence ID" value="NZ_JACHLI010000032.1"/>
</dbReference>
<dbReference type="Proteomes" id="UP000566995">
    <property type="component" value="Unassembled WGS sequence"/>
</dbReference>
<feature type="transmembrane region" description="Helical" evidence="1">
    <location>
        <begin position="12"/>
        <end position="37"/>
    </location>
</feature>
<evidence type="ECO:0000313" key="3">
    <source>
        <dbReference type="Proteomes" id="UP000566995"/>
    </source>
</evidence>
<evidence type="ECO:0000313" key="2">
    <source>
        <dbReference type="EMBL" id="MBB4866896.1"/>
    </source>
</evidence>
<feature type="transmembrane region" description="Helical" evidence="1">
    <location>
        <begin position="49"/>
        <end position="76"/>
    </location>
</feature>
<keyword evidence="1" id="KW-0812">Transmembrane</keyword>
<organism evidence="2 3">
    <name type="scientific">Pseudomonas nitroreducens</name>
    <dbReference type="NCBI Taxonomy" id="46680"/>
    <lineage>
        <taxon>Bacteria</taxon>
        <taxon>Pseudomonadati</taxon>
        <taxon>Pseudomonadota</taxon>
        <taxon>Gammaproteobacteria</taxon>
        <taxon>Pseudomonadales</taxon>
        <taxon>Pseudomonadaceae</taxon>
        <taxon>Pseudomonas</taxon>
    </lineage>
</organism>
<name>A0A7W7KQN4_PSENT</name>
<accession>A0A7W7KQN4</accession>
<keyword evidence="1" id="KW-1133">Transmembrane helix</keyword>
<keyword evidence="1" id="KW-0472">Membrane</keyword>
<sequence length="83" mass="9175">MTQKWFRRLKEAGSAAGMVIGQTIFASILTAMAVYYQNDLHATRYTLEVAAAAGALVGMIISCFIEMSLLVSNIILRHRARQL</sequence>
<dbReference type="EMBL" id="JACHLI010000032">
    <property type="protein sequence ID" value="MBB4866896.1"/>
    <property type="molecule type" value="Genomic_DNA"/>
</dbReference>
<gene>
    <name evidence="2" type="ORF">HNP46_005803</name>
</gene>
<reference evidence="2 3" key="1">
    <citation type="submission" date="2020-08" db="EMBL/GenBank/DDBJ databases">
        <title>Functional genomics of gut bacteria from endangered species of beetles.</title>
        <authorList>
            <person name="Carlos-Shanley C."/>
        </authorList>
    </citation>
    <scope>NUCLEOTIDE SEQUENCE [LARGE SCALE GENOMIC DNA]</scope>
    <source>
        <strain evidence="2 3">S00179</strain>
    </source>
</reference>
<dbReference type="AlphaFoldDB" id="A0A7W7KQN4"/>
<comment type="caution">
    <text evidence="2">The sequence shown here is derived from an EMBL/GenBank/DDBJ whole genome shotgun (WGS) entry which is preliminary data.</text>
</comment>
<evidence type="ECO:0000256" key="1">
    <source>
        <dbReference type="SAM" id="Phobius"/>
    </source>
</evidence>